<protein>
    <submittedName>
        <fullName evidence="11">Inner membrane protein YidH</fullName>
    </submittedName>
</protein>
<comment type="subcellular location">
    <subcellularLocation>
        <location evidence="1">Cell membrane</location>
        <topology evidence="1">Multi-pass membrane protein</topology>
    </subcellularLocation>
</comment>
<evidence type="ECO:0000313" key="13">
    <source>
        <dbReference type="Proteomes" id="UP000029867"/>
    </source>
</evidence>
<dbReference type="InterPro" id="IPR003807">
    <property type="entry name" value="DUF202"/>
</dbReference>
<dbReference type="OrthoDB" id="199599at2759"/>
<feature type="compositionally biased region" description="Polar residues" evidence="6">
    <location>
        <begin position="34"/>
        <end position="46"/>
    </location>
</feature>
<proteinExistence type="predicted"/>
<dbReference type="Proteomes" id="UP000029867">
    <property type="component" value="Unassembled WGS sequence"/>
</dbReference>
<evidence type="ECO:0000313" key="14">
    <source>
        <dbReference type="Proteomes" id="UP000189274"/>
    </source>
</evidence>
<reference evidence="13" key="1">
    <citation type="journal article" date="2014" name="Microb. Cell Fact.">
        <title>Exploiting Issatchenkia orientalis SD108 for succinic acid production.</title>
        <authorList>
            <person name="Xiao H."/>
            <person name="Shao Z."/>
            <person name="Jiang Y."/>
            <person name="Dole S."/>
            <person name="Zhao H."/>
        </authorList>
    </citation>
    <scope>NUCLEOTIDE SEQUENCE [LARGE SCALE GENOMIC DNA]</scope>
    <source>
        <strain evidence="13">SD108</strain>
    </source>
</reference>
<dbReference type="eggNOG" id="ENOG502S84Z">
    <property type="taxonomic scope" value="Eukaryota"/>
</dbReference>
<keyword evidence="16" id="KW-1185">Reference proteome</keyword>
<dbReference type="PANTHER" id="PTHR34187">
    <property type="entry name" value="FGR18P"/>
    <property type="match status" value="1"/>
</dbReference>
<evidence type="ECO:0000313" key="10">
    <source>
        <dbReference type="EMBL" id="KGK36401.1"/>
    </source>
</evidence>
<dbReference type="EMBL" id="MQVM01000010">
    <property type="protein sequence ID" value="ONH74411.1"/>
    <property type="molecule type" value="Genomic_DNA"/>
</dbReference>
<evidence type="ECO:0000256" key="6">
    <source>
        <dbReference type="SAM" id="MobiDB-lite"/>
    </source>
</evidence>
<evidence type="ECO:0000256" key="4">
    <source>
        <dbReference type="ARBA" id="ARBA00022989"/>
    </source>
</evidence>
<evidence type="ECO:0000313" key="9">
    <source>
        <dbReference type="EMBL" id="AWU74419.1"/>
    </source>
</evidence>
<dbReference type="Proteomes" id="UP000249293">
    <property type="component" value="Chromosome 1"/>
</dbReference>
<evidence type="ECO:0000313" key="15">
    <source>
        <dbReference type="Proteomes" id="UP000195871"/>
    </source>
</evidence>
<dbReference type="AlphaFoldDB" id="A0A099NX04"/>
<dbReference type="EMBL" id="CP028773">
    <property type="protein sequence ID" value="AWU74419.1"/>
    <property type="molecule type" value="Genomic_DNA"/>
</dbReference>
<accession>A0A099NX04</accession>
<organism evidence="10 13">
    <name type="scientific">Pichia kudriavzevii</name>
    <name type="common">Yeast</name>
    <name type="synonym">Issatchenkia orientalis</name>
    <dbReference type="NCBI Taxonomy" id="4909"/>
    <lineage>
        <taxon>Eukaryota</taxon>
        <taxon>Fungi</taxon>
        <taxon>Dikarya</taxon>
        <taxon>Ascomycota</taxon>
        <taxon>Saccharomycotina</taxon>
        <taxon>Pichiomycetes</taxon>
        <taxon>Pichiales</taxon>
        <taxon>Pichiaceae</taxon>
        <taxon>Pichia</taxon>
    </lineage>
</organism>
<reference evidence="11" key="4">
    <citation type="submission" date="2017-01" db="EMBL/GenBank/DDBJ databases">
        <authorList>
            <person name="Mah S.A."/>
            <person name="Swanson W.J."/>
            <person name="Moy G.W."/>
            <person name="Vacquier V.D."/>
        </authorList>
    </citation>
    <scope>NUCLEOTIDE SEQUENCE [LARGE SCALE GENOMIC DNA]</scope>
    <source>
        <strain evidence="11">129</strain>
    </source>
</reference>
<dbReference type="InterPro" id="IPR052053">
    <property type="entry name" value="IM_YidH-like"/>
</dbReference>
<sequence length="188" mass="20594">MASIRMTNNSKYGSFEADVDPFQPEAQQHRSRSQSESTVETQQNIQHDTDSLLGPISVKRPTSWVNYGSLLLENKGSVARDHLASERTFLAWLRTSLSLASVGVGIAQLLKLSVKDGDSDFPSRMSKGLGLCFIAIALLTLLIGTLRYFVVQKLLTYNEFPASRLGIGLILGSVCTLSIAVFIIIMTI</sequence>
<dbReference type="Proteomes" id="UP000189274">
    <property type="component" value="Unassembled WGS sequence"/>
</dbReference>
<dbReference type="GO" id="GO:0005886">
    <property type="term" value="C:plasma membrane"/>
    <property type="evidence" value="ECO:0007669"/>
    <property type="project" value="UniProtKB-SubCell"/>
</dbReference>
<reference evidence="10" key="2">
    <citation type="submission" date="2014-08" db="EMBL/GenBank/DDBJ databases">
        <title>Exploiting Issatchenkia orientalis SD108 for Succinic Acid Production.</title>
        <authorList>
            <person name="Xiao H."/>
            <person name="Shao Z."/>
            <person name="Jiang Y."/>
            <person name="Dole S."/>
            <person name="Zhao H."/>
        </authorList>
    </citation>
    <scope>NUCLEOTIDE SEQUENCE [LARGE SCALE GENOMIC DNA]</scope>
    <source>
        <strain evidence="10">SD108</strain>
    </source>
</reference>
<gene>
    <name evidence="11" type="ORF">BOH78_2538</name>
    <name evidence="9" type="ORF">C5L36_0A10060</name>
    <name evidence="12" type="ORF">CAS74_004388</name>
    <name evidence="10" type="ORF">JL09_g4453</name>
</gene>
<dbReference type="HOGENOM" id="CLU_053359_3_0_1"/>
<dbReference type="PANTHER" id="PTHR34187:SF2">
    <property type="entry name" value="DUF202 DOMAIN-CONTAINING PROTEIN"/>
    <property type="match status" value="1"/>
</dbReference>
<evidence type="ECO:0000313" key="16">
    <source>
        <dbReference type="Proteomes" id="UP000249293"/>
    </source>
</evidence>
<keyword evidence="5 7" id="KW-0472">Membrane</keyword>
<keyword evidence="2" id="KW-1003">Cell membrane</keyword>
<dbReference type="Proteomes" id="UP000195871">
    <property type="component" value="Unassembled WGS sequence"/>
</dbReference>
<evidence type="ECO:0000313" key="12">
    <source>
        <dbReference type="EMBL" id="OUT20722.1"/>
    </source>
</evidence>
<feature type="transmembrane region" description="Helical" evidence="7">
    <location>
        <begin position="162"/>
        <end position="185"/>
    </location>
</feature>
<feature type="compositionally biased region" description="Polar residues" evidence="6">
    <location>
        <begin position="1"/>
        <end position="12"/>
    </location>
</feature>
<reference evidence="12 15" key="5">
    <citation type="submission" date="2017-05" db="EMBL/GenBank/DDBJ databases">
        <title>The Genome Sequence of Candida krusei Ckrusei653.</title>
        <authorList>
            <person name="Cuomo C."/>
            <person name="Forche A."/>
            <person name="Young S."/>
            <person name="Abouelleil A."/>
            <person name="Cao P."/>
            <person name="Chapman S."/>
            <person name="Cusick C."/>
            <person name="Shea T."/>
            <person name="Nusbaum C."/>
            <person name="Birren B."/>
        </authorList>
    </citation>
    <scope>NUCLEOTIDE SEQUENCE [LARGE SCALE GENOMIC DNA]</scope>
    <source>
        <strain evidence="12 15">Ckrusei653</strain>
    </source>
</reference>
<dbReference type="VEuPathDB" id="FungiDB:C5L36_0A10060"/>
<dbReference type="EMBL" id="JQFK01000074">
    <property type="protein sequence ID" value="KGK36401.1"/>
    <property type="molecule type" value="Genomic_DNA"/>
</dbReference>
<dbReference type="Pfam" id="PF02656">
    <property type="entry name" value="DUF202"/>
    <property type="match status" value="1"/>
</dbReference>
<feature type="domain" description="DUF202" evidence="8">
    <location>
        <begin position="80"/>
        <end position="153"/>
    </location>
</feature>
<evidence type="ECO:0000256" key="5">
    <source>
        <dbReference type="ARBA" id="ARBA00023136"/>
    </source>
</evidence>
<feature type="region of interest" description="Disordered" evidence="6">
    <location>
        <begin position="1"/>
        <end position="46"/>
    </location>
</feature>
<reference evidence="9 16" key="6">
    <citation type="submission" date="2018-06" db="EMBL/GenBank/DDBJ databases">
        <title>Population genomics shows no distinction between pathogenic Candida krusei and environmental Pichia kudriavzevii: One species, four names.</title>
        <authorList>
            <person name="Douglass A.P."/>
            <person name="Offei B."/>
            <person name="Braun-Galleani S."/>
            <person name="Coughlan A.Y."/>
            <person name="Martos A."/>
            <person name="Ortiz-Merino R.A."/>
            <person name="Byrne K.P."/>
            <person name="Wolfe K.H."/>
        </authorList>
    </citation>
    <scope>NUCLEOTIDE SEQUENCE [LARGE SCALE GENOMIC DNA]</scope>
    <source>
        <strain evidence="9 16">CBS573</strain>
    </source>
</reference>
<feature type="transmembrane region" description="Helical" evidence="7">
    <location>
        <begin position="131"/>
        <end position="150"/>
    </location>
</feature>
<dbReference type="EMBL" id="NHMM01000007">
    <property type="protein sequence ID" value="OUT20722.1"/>
    <property type="molecule type" value="Genomic_DNA"/>
</dbReference>
<name>A0A099NX04_PICKU</name>
<evidence type="ECO:0000256" key="2">
    <source>
        <dbReference type="ARBA" id="ARBA00022475"/>
    </source>
</evidence>
<evidence type="ECO:0000256" key="3">
    <source>
        <dbReference type="ARBA" id="ARBA00022692"/>
    </source>
</evidence>
<feature type="transmembrane region" description="Helical" evidence="7">
    <location>
        <begin position="89"/>
        <end position="110"/>
    </location>
</feature>
<reference evidence="14" key="3">
    <citation type="journal article" date="2017" name="Genome Announc.">
        <title>Genome sequences of Cyberlindnera fabianii 65, Pichia kudriavzevii 129, and Saccharomyces cerevisiae 131 isolated from fermented masau fruits in Zimbabwe.</title>
        <authorList>
            <person name="van Rijswijck I.M.H."/>
            <person name="Derks M.F.L."/>
            <person name="Abee T."/>
            <person name="de Ridder D."/>
            <person name="Smid E.J."/>
        </authorList>
    </citation>
    <scope>NUCLEOTIDE SEQUENCE [LARGE SCALE GENOMIC DNA]</scope>
    <source>
        <strain evidence="14">129</strain>
    </source>
</reference>
<evidence type="ECO:0000259" key="8">
    <source>
        <dbReference type="Pfam" id="PF02656"/>
    </source>
</evidence>
<keyword evidence="3 7" id="KW-0812">Transmembrane</keyword>
<evidence type="ECO:0000256" key="7">
    <source>
        <dbReference type="SAM" id="Phobius"/>
    </source>
</evidence>
<evidence type="ECO:0000313" key="11">
    <source>
        <dbReference type="EMBL" id="ONH74411.1"/>
    </source>
</evidence>
<evidence type="ECO:0000256" key="1">
    <source>
        <dbReference type="ARBA" id="ARBA00004651"/>
    </source>
</evidence>
<keyword evidence="4 7" id="KW-1133">Transmembrane helix</keyword>